<gene>
    <name evidence="2" type="ORF">U14_01932</name>
</gene>
<dbReference type="InterPro" id="IPR035992">
    <property type="entry name" value="Ricin_B-like_lectins"/>
</dbReference>
<dbReference type="InterPro" id="IPR000772">
    <property type="entry name" value="Ricin_B_lectin"/>
</dbReference>
<organism evidence="2">
    <name type="scientific">Candidatus Moduliflexus flocculans</name>
    <dbReference type="NCBI Taxonomy" id="1499966"/>
    <lineage>
        <taxon>Bacteria</taxon>
        <taxon>Candidatus Moduliflexota</taxon>
        <taxon>Candidatus Moduliflexia</taxon>
        <taxon>Candidatus Moduliflexales</taxon>
        <taxon>Candidatus Moduliflexaceae</taxon>
    </lineage>
</organism>
<evidence type="ECO:0000313" key="2">
    <source>
        <dbReference type="EMBL" id="GAK50699.1"/>
    </source>
</evidence>
<dbReference type="PROSITE" id="PS51257">
    <property type="entry name" value="PROKAR_LIPOPROTEIN"/>
    <property type="match status" value="1"/>
</dbReference>
<dbReference type="PROSITE" id="PS50231">
    <property type="entry name" value="RICIN_B_LECTIN"/>
    <property type="match status" value="1"/>
</dbReference>
<dbReference type="Proteomes" id="UP000030700">
    <property type="component" value="Unassembled WGS sequence"/>
</dbReference>
<dbReference type="Gene3D" id="2.80.10.50">
    <property type="match status" value="2"/>
</dbReference>
<dbReference type="STRING" id="1499966.U14_01932"/>
<proteinExistence type="predicted"/>
<evidence type="ECO:0000313" key="3">
    <source>
        <dbReference type="Proteomes" id="UP000030700"/>
    </source>
</evidence>
<dbReference type="AlphaFoldDB" id="A0A0S6VT50"/>
<feature type="domain" description="Ricin B lectin" evidence="1">
    <location>
        <begin position="60"/>
        <end position="185"/>
    </location>
</feature>
<reference evidence="2" key="1">
    <citation type="journal article" date="2015" name="PeerJ">
        <title>First genomic representation of candidate bacterial phylum KSB3 points to enhanced environmental sensing as a trigger of wastewater bulking.</title>
        <authorList>
            <person name="Sekiguchi Y."/>
            <person name="Ohashi A."/>
            <person name="Parks D.H."/>
            <person name="Yamauchi T."/>
            <person name="Tyson G.W."/>
            <person name="Hugenholtz P."/>
        </authorList>
    </citation>
    <scope>NUCLEOTIDE SEQUENCE [LARGE SCALE GENOMIC DNA]</scope>
</reference>
<evidence type="ECO:0000259" key="1">
    <source>
        <dbReference type="SMART" id="SM00458"/>
    </source>
</evidence>
<keyword evidence="3" id="KW-1185">Reference proteome</keyword>
<name>A0A0S6VT50_9BACT</name>
<dbReference type="EMBL" id="DF820456">
    <property type="protein sequence ID" value="GAK50699.1"/>
    <property type="molecule type" value="Genomic_DNA"/>
</dbReference>
<dbReference type="SUPFAM" id="SSF50370">
    <property type="entry name" value="Ricin B-like lectins"/>
    <property type="match status" value="1"/>
</dbReference>
<dbReference type="CDD" id="cd00161">
    <property type="entry name" value="beta-trefoil_Ricin-like"/>
    <property type="match status" value="1"/>
</dbReference>
<dbReference type="HOGENOM" id="CLU_1458564_0_0_0"/>
<dbReference type="SMART" id="SM00458">
    <property type="entry name" value="RICIN"/>
    <property type="match status" value="1"/>
</dbReference>
<sequence length="185" mass="20445">MRNNTRFIKYGVWSVVLIGLSLLFIGCSAEMLDAVTESVEEANKPAPAPTQREATTKSVQSVQIESGVGLCLDVHAPCQTENGCRVQVWECSGEQQQWTIDKGEIRSGAGLCLDVQKPCQDQNGCPVQVWACSGTKQQTWKFEKGEIRSGAGLCLDVQKDCQDQNGCKVQIWECSGERQQTWMIK</sequence>
<accession>A0A0S6VT50</accession>
<protein>
    <submittedName>
        <fullName evidence="2">Alpha-L-arabinofuranosidase</fullName>
    </submittedName>
</protein>